<name>A0A916WZY8_9ACTN</name>
<evidence type="ECO:0000313" key="4">
    <source>
        <dbReference type="Proteomes" id="UP000621454"/>
    </source>
</evidence>
<evidence type="ECO:0000313" key="3">
    <source>
        <dbReference type="EMBL" id="GGB45817.1"/>
    </source>
</evidence>
<comment type="caution">
    <text evidence="3">The sequence shown here is derived from an EMBL/GenBank/DDBJ whole genome shotgun (WGS) entry which is preliminary data.</text>
</comment>
<reference evidence="3" key="2">
    <citation type="submission" date="2020-09" db="EMBL/GenBank/DDBJ databases">
        <authorList>
            <person name="Sun Q."/>
            <person name="Zhou Y."/>
        </authorList>
    </citation>
    <scope>NUCLEOTIDE SEQUENCE</scope>
    <source>
        <strain evidence="3">CGMCC 1.12827</strain>
    </source>
</reference>
<dbReference type="AlphaFoldDB" id="A0A916WZY8"/>
<keyword evidence="4" id="KW-1185">Reference proteome</keyword>
<accession>A0A916WZY8</accession>
<evidence type="ECO:0000256" key="1">
    <source>
        <dbReference type="SAM" id="MobiDB-lite"/>
    </source>
</evidence>
<organism evidence="3 4">
    <name type="scientific">Gordonia jinhuaensis</name>
    <dbReference type="NCBI Taxonomy" id="1517702"/>
    <lineage>
        <taxon>Bacteria</taxon>
        <taxon>Bacillati</taxon>
        <taxon>Actinomycetota</taxon>
        <taxon>Actinomycetes</taxon>
        <taxon>Mycobacteriales</taxon>
        <taxon>Gordoniaceae</taxon>
        <taxon>Gordonia</taxon>
    </lineage>
</organism>
<dbReference type="PANTHER" id="PTHR40761">
    <property type="entry name" value="CONSERVED INTEGRAL MEMBRANE ALANINE VALINE AND LEUCINE RICH PROTEIN-RELATED"/>
    <property type="match status" value="1"/>
</dbReference>
<sequence length="336" mass="34643">MFFLGVFFAATAAVAYGVSTVLRALGARRAAVAARSESGDKRNPMGGPTVGSTVSTLTDPAFLAGTITVMIGFLGGAFAARYLPLFLSQTIVSGNLVVTALLGTRILGIRLHTRDWLAISVVIISLCMLGLSSSHHPGGGENNLFHWGLLFATIAISAAALACVFLLGRSGAIAGGASAGLLYGIVAIAARVMRGIDPFDPVALLTDPAVWSLAIAGAVAFWVQTIALQLGAVNGVTAVLVVGEVAGPGIVGVVFLSDSARPGYEWLAIVGFIGAVIGAMLVAWYGSHEADHFGEKPQPDGGWRRGARNNPANQQFDADAHTHESSGSQPASEHER</sequence>
<reference evidence="3" key="1">
    <citation type="journal article" date="2014" name="Int. J. Syst. Evol. Microbiol.">
        <title>Complete genome sequence of Corynebacterium casei LMG S-19264T (=DSM 44701T), isolated from a smear-ripened cheese.</title>
        <authorList>
            <consortium name="US DOE Joint Genome Institute (JGI-PGF)"/>
            <person name="Walter F."/>
            <person name="Albersmeier A."/>
            <person name="Kalinowski J."/>
            <person name="Ruckert C."/>
        </authorList>
    </citation>
    <scope>NUCLEOTIDE SEQUENCE</scope>
    <source>
        <strain evidence="3">CGMCC 1.12827</strain>
    </source>
</reference>
<feature type="transmembrane region" description="Helical" evidence="2">
    <location>
        <begin position="92"/>
        <end position="110"/>
    </location>
</feature>
<feature type="region of interest" description="Disordered" evidence="1">
    <location>
        <begin position="293"/>
        <end position="336"/>
    </location>
</feature>
<dbReference type="SUPFAM" id="SSF103481">
    <property type="entry name" value="Multidrug resistance efflux transporter EmrE"/>
    <property type="match status" value="1"/>
</dbReference>
<dbReference type="PANTHER" id="PTHR40761:SF1">
    <property type="entry name" value="CONSERVED INTEGRAL MEMBRANE ALANINE VALINE AND LEUCINE RICH PROTEIN-RELATED"/>
    <property type="match status" value="1"/>
</dbReference>
<keyword evidence="2" id="KW-1133">Transmembrane helix</keyword>
<dbReference type="EMBL" id="BMGC01000045">
    <property type="protein sequence ID" value="GGB45817.1"/>
    <property type="molecule type" value="Genomic_DNA"/>
</dbReference>
<feature type="transmembrane region" description="Helical" evidence="2">
    <location>
        <begin position="61"/>
        <end position="80"/>
    </location>
</feature>
<gene>
    <name evidence="3" type="ORF">GCM10011489_36500</name>
</gene>
<feature type="compositionally biased region" description="Polar residues" evidence="1">
    <location>
        <begin position="325"/>
        <end position="336"/>
    </location>
</feature>
<dbReference type="RefSeq" id="WP_188588534.1">
    <property type="nucleotide sequence ID" value="NZ_BMGC01000045.1"/>
</dbReference>
<feature type="transmembrane region" description="Helical" evidence="2">
    <location>
        <begin position="116"/>
        <end position="132"/>
    </location>
</feature>
<evidence type="ECO:0000256" key="2">
    <source>
        <dbReference type="SAM" id="Phobius"/>
    </source>
</evidence>
<dbReference type="InterPro" id="IPR037185">
    <property type="entry name" value="EmrE-like"/>
</dbReference>
<protein>
    <submittedName>
        <fullName evidence="3">Integral membrane protein</fullName>
    </submittedName>
</protein>
<proteinExistence type="predicted"/>
<feature type="transmembrane region" description="Helical" evidence="2">
    <location>
        <begin position="173"/>
        <end position="190"/>
    </location>
</feature>
<feature type="transmembrane region" description="Helical" evidence="2">
    <location>
        <begin position="263"/>
        <end position="285"/>
    </location>
</feature>
<feature type="transmembrane region" description="Helical" evidence="2">
    <location>
        <begin position="202"/>
        <end position="223"/>
    </location>
</feature>
<dbReference type="Proteomes" id="UP000621454">
    <property type="component" value="Unassembled WGS sequence"/>
</dbReference>
<feature type="transmembrane region" description="Helical" evidence="2">
    <location>
        <begin position="235"/>
        <end position="256"/>
    </location>
</feature>
<feature type="transmembrane region" description="Helical" evidence="2">
    <location>
        <begin position="144"/>
        <end position="167"/>
    </location>
</feature>
<keyword evidence="2" id="KW-0812">Transmembrane</keyword>
<keyword evidence="2" id="KW-0472">Membrane</keyword>